<evidence type="ECO:0000259" key="2">
    <source>
        <dbReference type="Pfam" id="PF12680"/>
    </source>
</evidence>
<feature type="domain" description="SnoaL-like" evidence="2">
    <location>
        <begin position="39"/>
        <end position="145"/>
    </location>
</feature>
<comment type="caution">
    <text evidence="3">The sequence shown here is derived from an EMBL/GenBank/DDBJ whole genome shotgun (WGS) entry which is preliminary data.</text>
</comment>
<sequence>MPGGARDTVDPRRAAGTRGTAGRPPPERAAVVGGATAAVERLVARGAAADAAGAGRLFADRVRWWAVPVPGAPWPEAVRSPREVEAFFLAFLGAFELTGVTTGRLVAAGADAVLTGRLHARVHVSGESRSFDFALAVSVRNDLISDFRWYADTLALARALGTAGVPPVSPDWPHGSVPG</sequence>
<dbReference type="SUPFAM" id="SSF54427">
    <property type="entry name" value="NTF2-like"/>
    <property type="match status" value="1"/>
</dbReference>
<proteinExistence type="predicted"/>
<dbReference type="Proteomes" id="UP001596220">
    <property type="component" value="Unassembled WGS sequence"/>
</dbReference>
<evidence type="ECO:0000313" key="3">
    <source>
        <dbReference type="EMBL" id="MFC6089950.1"/>
    </source>
</evidence>
<dbReference type="EMBL" id="JBHSQO010000009">
    <property type="protein sequence ID" value="MFC6089950.1"/>
    <property type="molecule type" value="Genomic_DNA"/>
</dbReference>
<dbReference type="InterPro" id="IPR032710">
    <property type="entry name" value="NTF2-like_dom_sf"/>
</dbReference>
<dbReference type="RefSeq" id="WP_380635439.1">
    <property type="nucleotide sequence ID" value="NZ_JBHSQO010000009.1"/>
</dbReference>
<feature type="region of interest" description="Disordered" evidence="1">
    <location>
        <begin position="1"/>
        <end position="30"/>
    </location>
</feature>
<dbReference type="InterPro" id="IPR037401">
    <property type="entry name" value="SnoaL-like"/>
</dbReference>
<evidence type="ECO:0000313" key="4">
    <source>
        <dbReference type="Proteomes" id="UP001596220"/>
    </source>
</evidence>
<name>A0ABW1P2X1_9PSEU</name>
<organism evidence="3 4">
    <name type="scientific">Saccharothrix lopnurensis</name>
    <dbReference type="NCBI Taxonomy" id="1670621"/>
    <lineage>
        <taxon>Bacteria</taxon>
        <taxon>Bacillati</taxon>
        <taxon>Actinomycetota</taxon>
        <taxon>Actinomycetes</taxon>
        <taxon>Pseudonocardiales</taxon>
        <taxon>Pseudonocardiaceae</taxon>
        <taxon>Saccharothrix</taxon>
    </lineage>
</organism>
<protein>
    <submittedName>
        <fullName evidence="3">Nuclear transport factor 2 family protein</fullName>
    </submittedName>
</protein>
<accession>A0ABW1P2X1</accession>
<gene>
    <name evidence="3" type="ORF">ACFP3R_11770</name>
</gene>
<evidence type="ECO:0000256" key="1">
    <source>
        <dbReference type="SAM" id="MobiDB-lite"/>
    </source>
</evidence>
<feature type="compositionally biased region" description="Low complexity" evidence="1">
    <location>
        <begin position="14"/>
        <end position="30"/>
    </location>
</feature>
<dbReference type="Gene3D" id="3.10.450.50">
    <property type="match status" value="1"/>
</dbReference>
<keyword evidence="4" id="KW-1185">Reference proteome</keyword>
<dbReference type="Pfam" id="PF12680">
    <property type="entry name" value="SnoaL_2"/>
    <property type="match status" value="1"/>
</dbReference>
<reference evidence="4" key="1">
    <citation type="journal article" date="2019" name="Int. J. Syst. Evol. Microbiol.">
        <title>The Global Catalogue of Microorganisms (GCM) 10K type strain sequencing project: providing services to taxonomists for standard genome sequencing and annotation.</title>
        <authorList>
            <consortium name="The Broad Institute Genomics Platform"/>
            <consortium name="The Broad Institute Genome Sequencing Center for Infectious Disease"/>
            <person name="Wu L."/>
            <person name="Ma J."/>
        </authorList>
    </citation>
    <scope>NUCLEOTIDE SEQUENCE [LARGE SCALE GENOMIC DNA]</scope>
    <source>
        <strain evidence="4">CGMCC 4.7246</strain>
    </source>
</reference>